<dbReference type="SUPFAM" id="SSF53756">
    <property type="entry name" value="UDP-Glycosyltransferase/glycogen phosphorylase"/>
    <property type="match status" value="1"/>
</dbReference>
<protein>
    <submittedName>
        <fullName evidence="2">Glycosyltransferase</fullName>
    </submittedName>
</protein>
<dbReference type="GO" id="GO:0016758">
    <property type="term" value="F:hexosyltransferase activity"/>
    <property type="evidence" value="ECO:0007669"/>
    <property type="project" value="UniProtKB-ARBA"/>
</dbReference>
<dbReference type="Gene3D" id="3.40.50.2000">
    <property type="entry name" value="Glycogen Phosphorylase B"/>
    <property type="match status" value="2"/>
</dbReference>
<proteinExistence type="predicted"/>
<dbReference type="EMBL" id="SPUM01000132">
    <property type="protein sequence ID" value="TFW28907.1"/>
    <property type="molecule type" value="Genomic_DNA"/>
</dbReference>
<accession>A0A4Y9STV5</accession>
<comment type="caution">
    <text evidence="2">The sequence shown here is derived from an EMBL/GenBank/DDBJ whole genome shotgun (WGS) entry which is preliminary data.</text>
</comment>
<dbReference type="InterPro" id="IPR050426">
    <property type="entry name" value="Glycosyltransferase_28"/>
</dbReference>
<keyword evidence="3" id="KW-1185">Reference proteome</keyword>
<dbReference type="FunFam" id="3.40.50.2000:FF:000009">
    <property type="entry name" value="Sterol 3-beta-glucosyltransferase UGT80A2"/>
    <property type="match status" value="1"/>
</dbReference>
<dbReference type="Proteomes" id="UP000297258">
    <property type="component" value="Unassembled WGS sequence"/>
</dbReference>
<evidence type="ECO:0000259" key="1">
    <source>
        <dbReference type="Pfam" id="PF06722"/>
    </source>
</evidence>
<evidence type="ECO:0000313" key="2">
    <source>
        <dbReference type="EMBL" id="TFW28907.1"/>
    </source>
</evidence>
<dbReference type="GO" id="GO:0008194">
    <property type="term" value="F:UDP-glycosyltransferase activity"/>
    <property type="evidence" value="ECO:0007669"/>
    <property type="project" value="InterPro"/>
</dbReference>
<dbReference type="PANTHER" id="PTHR48050:SF13">
    <property type="entry name" value="STEROL 3-BETA-GLUCOSYLTRANSFERASE UGT80A2"/>
    <property type="match status" value="1"/>
</dbReference>
<dbReference type="PANTHER" id="PTHR48050">
    <property type="entry name" value="STEROL 3-BETA-GLUCOSYLTRANSFERASE"/>
    <property type="match status" value="1"/>
</dbReference>
<organism evidence="2 3">
    <name type="scientific">Massilia horti</name>
    <dbReference type="NCBI Taxonomy" id="2562153"/>
    <lineage>
        <taxon>Bacteria</taxon>
        <taxon>Pseudomonadati</taxon>
        <taxon>Pseudomonadota</taxon>
        <taxon>Betaproteobacteria</taxon>
        <taxon>Burkholderiales</taxon>
        <taxon>Oxalobacteraceae</taxon>
        <taxon>Telluria group</taxon>
        <taxon>Massilia</taxon>
    </lineage>
</organism>
<dbReference type="Pfam" id="PF06722">
    <property type="entry name" value="EryCIII-like_C"/>
    <property type="match status" value="1"/>
</dbReference>
<keyword evidence="2" id="KW-0808">Transferase</keyword>
<name>A0A4Y9STV5_9BURK</name>
<gene>
    <name evidence="2" type="ORF">E4O92_19930</name>
</gene>
<dbReference type="InterPro" id="IPR010610">
    <property type="entry name" value="EryCIII-like_C"/>
</dbReference>
<dbReference type="InterPro" id="IPR002213">
    <property type="entry name" value="UDP_glucos_trans"/>
</dbReference>
<sequence>MKLLILTYGTEGDTRPLAAVGHALRHAGHDVHLLGDARTLGSAAELGLPHSALTGDIRQLFAEWGSQGPKATAKALVQLTNANTHAWMQETLAAAEGCDAILTSGLAAFVGLSVAERLSIQAIGAGMIPLTPSREFPSPFLPPDIVPRWLNHASLRLTNQLLWLAFRKTLNQARQTVLGLPPRRAMPNEHPMLYGISPSILPQPADWPANARLCGQWQVPAGDFTPPPELAAFLDAGAPPAYVGFGSMAGMDGQQMAATLISALAGRRALFYPGWSGMDDIELPENILRIGAIPHDWLFPRTAAVIHHGGSGTTHSATRAGKPSVVVPFAGDQPFWAKCLYDLGIAPPALDATTLDFGKLGNAIEFAERLDVQKQAAQVGERMQRENALLTAIEEIEKLIAR</sequence>
<dbReference type="CDD" id="cd03784">
    <property type="entry name" value="GT1_Gtf-like"/>
    <property type="match status" value="1"/>
</dbReference>
<evidence type="ECO:0000313" key="3">
    <source>
        <dbReference type="Proteomes" id="UP000297258"/>
    </source>
</evidence>
<dbReference type="OrthoDB" id="9805366at2"/>
<reference evidence="2 3" key="1">
    <citation type="submission" date="2019-03" db="EMBL/GenBank/DDBJ databases">
        <title>Draft genome of Massilia hortus sp. nov., a novel bacterial species of the Oxalobacteraceae family.</title>
        <authorList>
            <person name="Peta V."/>
            <person name="Raths R."/>
            <person name="Bucking H."/>
        </authorList>
    </citation>
    <scope>NUCLEOTIDE SEQUENCE [LARGE SCALE GENOMIC DNA]</scope>
    <source>
        <strain evidence="2 3">ONC3</strain>
    </source>
</reference>
<dbReference type="RefSeq" id="WP_135191408.1">
    <property type="nucleotide sequence ID" value="NZ_SPUM01000132.1"/>
</dbReference>
<dbReference type="GO" id="GO:0017000">
    <property type="term" value="P:antibiotic biosynthetic process"/>
    <property type="evidence" value="ECO:0007669"/>
    <property type="project" value="UniProtKB-ARBA"/>
</dbReference>
<feature type="domain" description="Erythromycin biosynthesis protein CIII-like C-terminal" evidence="1">
    <location>
        <begin position="281"/>
        <end position="364"/>
    </location>
</feature>
<dbReference type="AlphaFoldDB" id="A0A4Y9STV5"/>